<dbReference type="Proteomes" id="UP001176517">
    <property type="component" value="Unassembled WGS sequence"/>
</dbReference>
<sequence>MARGSAIDPTRYADFGLTHVRYDADDPLAQLLALITLSPIFLLCAYTTIILYRRELTFINALLGQLGCEAVNWGLKRLIRQPRPHDHIGDGYGFPSSHSQFVGFFAAFFVCHFVLHHPPPRKPRTLINTMRRIEHAIAIALIVVLSALVCYSRYYLMYHSVAQIVAGSIIGVALGLSYYYVTEHLTRLPLRLPAPLASPTTSKIGSPVSSPRLRSDVATFTAGETNGSAPSTTTALSGSTKSNMRPRANDRKPPSTPPPAASTKGRRRSSFSDLVTLHPSLPLRQILLDHPVAIAFRIRDSWTVWADGGIETDYSNWRREWERRRPATSPAA</sequence>
<evidence type="ECO:0000256" key="2">
    <source>
        <dbReference type="ARBA" id="ARBA00022692"/>
    </source>
</evidence>
<feature type="transmembrane region" description="Helical" evidence="6">
    <location>
        <begin position="136"/>
        <end position="155"/>
    </location>
</feature>
<dbReference type="Pfam" id="PF01569">
    <property type="entry name" value="PAP2"/>
    <property type="match status" value="1"/>
</dbReference>
<comment type="catalytic activity">
    <reaction evidence="6">
        <text>a di-trans,poly-cis-dolichyl diphosphate + H2O = a di-trans,poly-cis-dolichyl phosphate + phosphate + H(+)</text>
        <dbReference type="Rhea" id="RHEA:14385"/>
        <dbReference type="Rhea" id="RHEA-COMP:19498"/>
        <dbReference type="Rhea" id="RHEA-COMP:19506"/>
        <dbReference type="ChEBI" id="CHEBI:15377"/>
        <dbReference type="ChEBI" id="CHEBI:15378"/>
        <dbReference type="ChEBI" id="CHEBI:43474"/>
        <dbReference type="ChEBI" id="CHEBI:57497"/>
        <dbReference type="ChEBI" id="CHEBI:57683"/>
        <dbReference type="EC" id="3.6.1.43"/>
    </reaction>
</comment>
<evidence type="ECO:0000313" key="10">
    <source>
        <dbReference type="Proteomes" id="UP001176517"/>
    </source>
</evidence>
<name>A0AAN6GQ56_9BASI</name>
<dbReference type="CDD" id="cd03382">
    <property type="entry name" value="PAP2_dolichyldiphosphatase"/>
    <property type="match status" value="1"/>
</dbReference>
<organism evidence="9 10">
    <name type="scientific">Tilletia horrida</name>
    <dbReference type="NCBI Taxonomy" id="155126"/>
    <lineage>
        <taxon>Eukaryota</taxon>
        <taxon>Fungi</taxon>
        <taxon>Dikarya</taxon>
        <taxon>Basidiomycota</taxon>
        <taxon>Ustilaginomycotina</taxon>
        <taxon>Exobasidiomycetes</taxon>
        <taxon>Tilletiales</taxon>
        <taxon>Tilletiaceae</taxon>
        <taxon>Tilletia</taxon>
    </lineage>
</organism>
<evidence type="ECO:0000256" key="3">
    <source>
        <dbReference type="ARBA" id="ARBA00022801"/>
    </source>
</evidence>
<evidence type="ECO:0000256" key="6">
    <source>
        <dbReference type="RuleBase" id="RU367078"/>
    </source>
</evidence>
<accession>A0AAN6GQ56</accession>
<feature type="transmembrane region" description="Helical" evidence="6">
    <location>
        <begin position="161"/>
        <end position="181"/>
    </location>
</feature>
<evidence type="ECO:0000259" key="8">
    <source>
        <dbReference type="SMART" id="SM00014"/>
    </source>
</evidence>
<evidence type="ECO:0000256" key="4">
    <source>
        <dbReference type="ARBA" id="ARBA00022989"/>
    </source>
</evidence>
<dbReference type="GO" id="GO:0008610">
    <property type="term" value="P:lipid biosynthetic process"/>
    <property type="evidence" value="ECO:0007669"/>
    <property type="project" value="TreeGrafter"/>
</dbReference>
<dbReference type="InterPro" id="IPR039667">
    <property type="entry name" value="Dolichyldiphosphatase_PAP2"/>
</dbReference>
<keyword evidence="6" id="KW-0256">Endoplasmic reticulum</keyword>
<evidence type="ECO:0000256" key="5">
    <source>
        <dbReference type="ARBA" id="ARBA00023136"/>
    </source>
</evidence>
<comment type="subcellular location">
    <subcellularLocation>
        <location evidence="6">Endoplasmic reticulum membrane</location>
        <topology evidence="6">Multi-pass membrane protein</topology>
    </subcellularLocation>
    <subcellularLocation>
        <location evidence="1">Membrane</location>
        <topology evidence="1">Multi-pass membrane protein</topology>
    </subcellularLocation>
</comment>
<dbReference type="EMBL" id="JAPDMZ010000080">
    <property type="protein sequence ID" value="KAK0551229.1"/>
    <property type="molecule type" value="Genomic_DNA"/>
</dbReference>
<dbReference type="GO" id="GO:0005789">
    <property type="term" value="C:endoplasmic reticulum membrane"/>
    <property type="evidence" value="ECO:0007669"/>
    <property type="project" value="UniProtKB-SubCell"/>
</dbReference>
<feature type="transmembrane region" description="Helical" evidence="6">
    <location>
        <begin position="95"/>
        <end position="115"/>
    </location>
</feature>
<dbReference type="InterPro" id="IPR036938">
    <property type="entry name" value="PAP2/HPO_sf"/>
</dbReference>
<comment type="function">
    <text evidence="6">Required for efficient N-glycosylation. Necessary for maintaining optimal levels of dolichol-linked oligosaccharides. Hydrolyzes dolichyl pyrophosphate at a very high rate and dolichyl monophosphate at a much lower rate. Does not act on phosphatidate.</text>
</comment>
<keyword evidence="2 6" id="KW-0812">Transmembrane</keyword>
<dbReference type="AlphaFoldDB" id="A0AAN6GQ56"/>
<evidence type="ECO:0000313" key="9">
    <source>
        <dbReference type="EMBL" id="KAK0551229.1"/>
    </source>
</evidence>
<feature type="region of interest" description="Disordered" evidence="7">
    <location>
        <begin position="220"/>
        <end position="271"/>
    </location>
</feature>
<dbReference type="Gene3D" id="1.20.144.10">
    <property type="entry name" value="Phosphatidic acid phosphatase type 2/haloperoxidase"/>
    <property type="match status" value="1"/>
</dbReference>
<feature type="domain" description="Phosphatidic acid phosphatase type 2/haloperoxidase" evidence="8">
    <location>
        <begin position="58"/>
        <end position="179"/>
    </location>
</feature>
<comment type="caution">
    <text evidence="9">The sequence shown here is derived from an EMBL/GenBank/DDBJ whole genome shotgun (WGS) entry which is preliminary data.</text>
</comment>
<dbReference type="PANTHER" id="PTHR11247:SF1">
    <property type="entry name" value="DOLICHYLDIPHOSPHATASE 1"/>
    <property type="match status" value="1"/>
</dbReference>
<keyword evidence="10" id="KW-1185">Reference proteome</keyword>
<feature type="compositionally biased region" description="Polar residues" evidence="7">
    <location>
        <begin position="222"/>
        <end position="243"/>
    </location>
</feature>
<dbReference type="SUPFAM" id="SSF48317">
    <property type="entry name" value="Acid phosphatase/Vanadium-dependent haloperoxidase"/>
    <property type="match status" value="1"/>
</dbReference>
<comment type="similarity">
    <text evidence="6">Belongs to the dolichyldiphosphatase family.</text>
</comment>
<evidence type="ECO:0000256" key="1">
    <source>
        <dbReference type="ARBA" id="ARBA00004141"/>
    </source>
</evidence>
<dbReference type="GO" id="GO:0047874">
    <property type="term" value="F:dolichyldiphosphatase activity"/>
    <property type="evidence" value="ECO:0007669"/>
    <property type="project" value="UniProtKB-UniRule"/>
</dbReference>
<proteinExistence type="inferred from homology"/>
<dbReference type="GO" id="GO:0006487">
    <property type="term" value="P:protein N-linked glycosylation"/>
    <property type="evidence" value="ECO:0007669"/>
    <property type="project" value="UniProtKB-UniRule"/>
</dbReference>
<dbReference type="InterPro" id="IPR000326">
    <property type="entry name" value="PAP2/HPO"/>
</dbReference>
<keyword evidence="3 6" id="KW-0378">Hydrolase</keyword>
<feature type="transmembrane region" description="Helical" evidence="6">
    <location>
        <begin position="28"/>
        <end position="49"/>
    </location>
</feature>
<keyword evidence="4 6" id="KW-1133">Transmembrane helix</keyword>
<gene>
    <name evidence="9" type="ORF">OC846_003368</name>
</gene>
<protein>
    <recommendedName>
        <fullName evidence="6">Dolichyldiphosphatase</fullName>
        <ecNumber evidence="6">3.6.1.43</ecNumber>
    </recommendedName>
</protein>
<comment type="pathway">
    <text evidence="6">Protein modification; protein glycosylation.</text>
</comment>
<keyword evidence="5 6" id="KW-0472">Membrane</keyword>
<dbReference type="PANTHER" id="PTHR11247">
    <property type="entry name" value="PALMITOYL-PROTEIN THIOESTERASE/DOLICHYLDIPHOSPHATASE 1"/>
    <property type="match status" value="1"/>
</dbReference>
<dbReference type="SMART" id="SM00014">
    <property type="entry name" value="acidPPc"/>
    <property type="match status" value="1"/>
</dbReference>
<evidence type="ECO:0000256" key="7">
    <source>
        <dbReference type="SAM" id="MobiDB-lite"/>
    </source>
</evidence>
<reference evidence="9" key="1">
    <citation type="journal article" date="2023" name="PhytoFront">
        <title>Draft Genome Resources of Seven Strains of Tilletia horrida, Causal Agent of Kernel Smut of Rice.</title>
        <authorList>
            <person name="Khanal S."/>
            <person name="Antony Babu S."/>
            <person name="Zhou X.G."/>
        </authorList>
    </citation>
    <scope>NUCLEOTIDE SEQUENCE</scope>
    <source>
        <strain evidence="9">TX6</strain>
    </source>
</reference>
<dbReference type="EC" id="3.6.1.43" evidence="6"/>